<name>A0A085WSB0_9BACT</name>
<gene>
    <name evidence="1" type="ORF">DB31_5615</name>
</gene>
<protein>
    <submittedName>
        <fullName evidence="1">Uncharacterized protein</fullName>
    </submittedName>
</protein>
<proteinExistence type="predicted"/>
<reference evidence="1 2" key="1">
    <citation type="submission" date="2014-04" db="EMBL/GenBank/DDBJ databases">
        <title>Genome assembly of Hyalangium minutum DSM 14724.</title>
        <authorList>
            <person name="Sharma G."/>
            <person name="Subramanian S."/>
        </authorList>
    </citation>
    <scope>NUCLEOTIDE SEQUENCE [LARGE SCALE GENOMIC DNA]</scope>
    <source>
        <strain evidence="1 2">DSM 14724</strain>
    </source>
</reference>
<dbReference type="Proteomes" id="UP000028725">
    <property type="component" value="Unassembled WGS sequence"/>
</dbReference>
<comment type="caution">
    <text evidence="1">The sequence shown here is derived from an EMBL/GenBank/DDBJ whole genome shotgun (WGS) entry which is preliminary data.</text>
</comment>
<organism evidence="1 2">
    <name type="scientific">Hyalangium minutum</name>
    <dbReference type="NCBI Taxonomy" id="394096"/>
    <lineage>
        <taxon>Bacteria</taxon>
        <taxon>Pseudomonadati</taxon>
        <taxon>Myxococcota</taxon>
        <taxon>Myxococcia</taxon>
        <taxon>Myxococcales</taxon>
        <taxon>Cystobacterineae</taxon>
        <taxon>Archangiaceae</taxon>
        <taxon>Hyalangium</taxon>
    </lineage>
</organism>
<evidence type="ECO:0000313" key="2">
    <source>
        <dbReference type="Proteomes" id="UP000028725"/>
    </source>
</evidence>
<dbReference type="AlphaFoldDB" id="A0A085WSB0"/>
<keyword evidence="2" id="KW-1185">Reference proteome</keyword>
<sequence length="188" mass="21338">MALARKALEEAPGPDQAKHALILINLLNFLADTGQTADFEDFFTHRLDYAPLAMASFATREEAEIWLKGLAEPPSPARILIGDEYYLAWYSREDGSRGVSRDFTIEPYIEELTARGIPPNTPSFKTREEAEAWLVHHPASPFSFLAIAGEHYFAVHHKRLKRHTLHPVARSLEEWEEEKKTAARQSAQ</sequence>
<accession>A0A085WSB0</accession>
<dbReference type="EMBL" id="JMCB01000003">
    <property type="protein sequence ID" value="KFE70573.1"/>
    <property type="molecule type" value="Genomic_DNA"/>
</dbReference>
<dbReference type="STRING" id="394096.DB31_5615"/>
<evidence type="ECO:0000313" key="1">
    <source>
        <dbReference type="EMBL" id="KFE70573.1"/>
    </source>
</evidence>